<dbReference type="AlphaFoldDB" id="A0A3S9WCI1"/>
<dbReference type="EMBL" id="CP031423">
    <property type="protein sequence ID" value="AZS37707.1"/>
    <property type="molecule type" value="Genomic_DNA"/>
</dbReference>
<evidence type="ECO:0000313" key="4">
    <source>
        <dbReference type="Proteomes" id="UP000276888"/>
    </source>
</evidence>
<name>A0A3S9WCI1_9MICO</name>
<dbReference type="Pfam" id="PF10517">
    <property type="entry name" value="DM13"/>
    <property type="match status" value="1"/>
</dbReference>
<keyword evidence="1" id="KW-0812">Transmembrane</keyword>
<dbReference type="PROSITE" id="PS51549">
    <property type="entry name" value="DM13"/>
    <property type="match status" value="1"/>
</dbReference>
<organism evidence="3 4">
    <name type="scientific">Microbacterium lemovicicum</name>
    <dbReference type="NCBI Taxonomy" id="1072463"/>
    <lineage>
        <taxon>Bacteria</taxon>
        <taxon>Bacillati</taxon>
        <taxon>Actinomycetota</taxon>
        <taxon>Actinomycetes</taxon>
        <taxon>Micrococcales</taxon>
        <taxon>Microbacteriaceae</taxon>
        <taxon>Microbacterium</taxon>
    </lineage>
</organism>
<feature type="domain" description="DM13" evidence="2">
    <location>
        <begin position="79"/>
        <end position="194"/>
    </location>
</feature>
<feature type="transmembrane region" description="Helical" evidence="1">
    <location>
        <begin position="12"/>
        <end position="36"/>
    </location>
</feature>
<dbReference type="OrthoDB" id="4751481at2"/>
<keyword evidence="4" id="KW-1185">Reference proteome</keyword>
<gene>
    <name evidence="3" type="ORF">CVS47_02351</name>
</gene>
<proteinExistence type="predicted"/>
<keyword evidence="1" id="KW-0472">Membrane</keyword>
<protein>
    <recommendedName>
        <fullName evidence="2">DM13 domain-containing protein</fullName>
    </recommendedName>
</protein>
<dbReference type="InterPro" id="IPR019545">
    <property type="entry name" value="DM13_domain"/>
</dbReference>
<dbReference type="RefSeq" id="WP_127096230.1">
    <property type="nucleotide sequence ID" value="NZ_CP031423.1"/>
</dbReference>
<evidence type="ECO:0000313" key="3">
    <source>
        <dbReference type="EMBL" id="AZS37707.1"/>
    </source>
</evidence>
<evidence type="ECO:0000259" key="2">
    <source>
        <dbReference type="PROSITE" id="PS51549"/>
    </source>
</evidence>
<keyword evidence="1" id="KW-1133">Transmembrane helix</keyword>
<reference evidence="3 4" key="1">
    <citation type="submission" date="2018-08" db="EMBL/GenBank/DDBJ databases">
        <title>Microbacterium lemovicicum sp. nov., a bacterium isolated from a natural uranium-rich soil.</title>
        <authorList>
            <person name="ORTET P."/>
        </authorList>
    </citation>
    <scope>NUCLEOTIDE SEQUENCE [LARGE SCALE GENOMIC DNA]</scope>
    <source>
        <strain evidence="3 4">Viu22</strain>
    </source>
</reference>
<evidence type="ECO:0000256" key="1">
    <source>
        <dbReference type="SAM" id="Phobius"/>
    </source>
</evidence>
<sequence length="194" mass="20269">MVRRRLSPRARALWAVGAGAAVVGVVVLGLVFQPWLLFVDVRVDDDIPAASAPAAPSVVRDAPPSASATMVPVEEVAPGPVDLSSGAFISHEHPTTGTVRVIELPGGMRQLAIESLETTNGPDVHVWLSAAPVVEGTDGWFTAAGYPHVDLGPIKGNLGDQLYDIPADLDLAGFPTVELWCEQFSVSFGAAALN</sequence>
<dbReference type="KEGG" id="mlv:CVS47_02351"/>
<dbReference type="Proteomes" id="UP000276888">
    <property type="component" value="Chromosome"/>
</dbReference>
<accession>A0A3S9WCI1</accession>